<evidence type="ECO:0000313" key="3">
    <source>
        <dbReference type="Proteomes" id="UP000314294"/>
    </source>
</evidence>
<dbReference type="AlphaFoldDB" id="A0A4Z2IHC6"/>
<reference evidence="2 3" key="1">
    <citation type="submission" date="2019-03" db="EMBL/GenBank/DDBJ databases">
        <title>First draft genome of Liparis tanakae, snailfish: a comprehensive survey of snailfish specific genes.</title>
        <authorList>
            <person name="Kim W."/>
            <person name="Song I."/>
            <person name="Jeong J.-H."/>
            <person name="Kim D."/>
            <person name="Kim S."/>
            <person name="Ryu S."/>
            <person name="Song J.Y."/>
            <person name="Lee S.K."/>
        </authorList>
    </citation>
    <scope>NUCLEOTIDE SEQUENCE [LARGE SCALE GENOMIC DNA]</scope>
    <source>
        <tissue evidence="2">Muscle</tissue>
    </source>
</reference>
<accession>A0A4Z2IHC6</accession>
<feature type="compositionally biased region" description="Polar residues" evidence="1">
    <location>
        <begin position="33"/>
        <end position="44"/>
    </location>
</feature>
<dbReference type="EMBL" id="SRLO01000090">
    <property type="protein sequence ID" value="TNN76732.1"/>
    <property type="molecule type" value="Genomic_DNA"/>
</dbReference>
<comment type="caution">
    <text evidence="2">The sequence shown here is derived from an EMBL/GenBank/DDBJ whole genome shotgun (WGS) entry which is preliminary data.</text>
</comment>
<name>A0A4Z2IHC6_9TELE</name>
<evidence type="ECO:0000256" key="1">
    <source>
        <dbReference type="SAM" id="MobiDB-lite"/>
    </source>
</evidence>
<feature type="compositionally biased region" description="Polar residues" evidence="1">
    <location>
        <begin position="52"/>
        <end position="64"/>
    </location>
</feature>
<proteinExistence type="predicted"/>
<sequence>MLDGEASHLATEQQEAEARRSPPMEGRRRYISTPMQIKANTVKSVTEKASEPGSTLNSSPLIRQ</sequence>
<organism evidence="2 3">
    <name type="scientific">Liparis tanakae</name>
    <name type="common">Tanaka's snailfish</name>
    <dbReference type="NCBI Taxonomy" id="230148"/>
    <lineage>
        <taxon>Eukaryota</taxon>
        <taxon>Metazoa</taxon>
        <taxon>Chordata</taxon>
        <taxon>Craniata</taxon>
        <taxon>Vertebrata</taxon>
        <taxon>Euteleostomi</taxon>
        <taxon>Actinopterygii</taxon>
        <taxon>Neopterygii</taxon>
        <taxon>Teleostei</taxon>
        <taxon>Neoteleostei</taxon>
        <taxon>Acanthomorphata</taxon>
        <taxon>Eupercaria</taxon>
        <taxon>Perciformes</taxon>
        <taxon>Cottioidei</taxon>
        <taxon>Cottales</taxon>
        <taxon>Liparidae</taxon>
        <taxon>Liparis</taxon>
    </lineage>
</organism>
<gene>
    <name evidence="2" type="ORF">EYF80_012981</name>
</gene>
<evidence type="ECO:0000313" key="2">
    <source>
        <dbReference type="EMBL" id="TNN76732.1"/>
    </source>
</evidence>
<feature type="compositionally biased region" description="Basic and acidic residues" evidence="1">
    <location>
        <begin position="16"/>
        <end position="28"/>
    </location>
</feature>
<dbReference type="Proteomes" id="UP000314294">
    <property type="component" value="Unassembled WGS sequence"/>
</dbReference>
<protein>
    <submittedName>
        <fullName evidence="2">Uncharacterized protein</fullName>
    </submittedName>
</protein>
<feature type="region of interest" description="Disordered" evidence="1">
    <location>
        <begin position="1"/>
        <end position="64"/>
    </location>
</feature>
<keyword evidence="3" id="KW-1185">Reference proteome</keyword>